<proteinExistence type="predicted"/>
<name>A0A3E2BNI8_9BACT</name>
<reference evidence="2 3" key="1">
    <citation type="submission" date="2018-08" db="EMBL/GenBank/DDBJ databases">
        <title>Genome analysis of the thermophilic bacterium of the candidate phylum Aminicenantes from deep subsurface aquifer revealed its physiology and ecological role.</title>
        <authorList>
            <person name="Kadnikov V.V."/>
            <person name="Mardanov A.V."/>
            <person name="Beletsky A.V."/>
            <person name="Karnachuk O.V."/>
            <person name="Ravin N.V."/>
        </authorList>
    </citation>
    <scope>NUCLEOTIDE SEQUENCE [LARGE SCALE GENOMIC DNA]</scope>
    <source>
        <strain evidence="2">BY38</strain>
    </source>
</reference>
<evidence type="ECO:0000313" key="3">
    <source>
        <dbReference type="Proteomes" id="UP000257323"/>
    </source>
</evidence>
<evidence type="ECO:0000313" key="2">
    <source>
        <dbReference type="EMBL" id="RFT16299.1"/>
    </source>
</evidence>
<dbReference type="EMBL" id="QUAH01000004">
    <property type="protein sequence ID" value="RFT16299.1"/>
    <property type="molecule type" value="Genomic_DNA"/>
</dbReference>
<evidence type="ECO:0000259" key="1">
    <source>
        <dbReference type="Pfam" id="PF13568"/>
    </source>
</evidence>
<dbReference type="AlphaFoldDB" id="A0A3E2BNI8"/>
<protein>
    <recommendedName>
        <fullName evidence="1">Outer membrane protein beta-barrel domain-containing protein</fullName>
    </recommendedName>
</protein>
<gene>
    <name evidence="2" type="ORF">OP8BY_1903</name>
</gene>
<sequence length="235" mass="26960">MKKRAWFSILMIFLLLGSLEAAEFKRMLGPIFSSYSRPWPGPFSGNYPPLLDDGSTLNPFRNSRFSFFGGLGLEFALSRILELEVDVLYKETGGQYRFDTGFFDSYRYEFQMRELSFPLLLRGHLWKKSRPFILAGLNPSFILSHRYQLFHRAEASRIFEKVEEADIKGYTGKMDLALVLGLGFEAAVNRRRVAVECRYELGLANLYNGLVTEPGVSPARVRSRQLLLVISYVVE</sequence>
<organism evidence="2 3">
    <name type="scientific">Candidatus Saccharicenans subterraneus</name>
    <dbReference type="NCBI Taxonomy" id="2508984"/>
    <lineage>
        <taxon>Bacteria</taxon>
        <taxon>Candidatus Aminicenantota</taxon>
        <taxon>Candidatus Aminicenantia</taxon>
        <taxon>Candidatus Aminicenantales</taxon>
        <taxon>Candidatus Saccharicenantaceae</taxon>
        <taxon>Candidatus Saccharicenans</taxon>
    </lineage>
</organism>
<accession>A0A3E2BNI8</accession>
<dbReference type="Proteomes" id="UP000257323">
    <property type="component" value="Unassembled WGS sequence"/>
</dbReference>
<feature type="domain" description="Outer membrane protein beta-barrel" evidence="1">
    <location>
        <begin position="60"/>
        <end position="207"/>
    </location>
</feature>
<comment type="caution">
    <text evidence="2">The sequence shown here is derived from an EMBL/GenBank/DDBJ whole genome shotgun (WGS) entry which is preliminary data.</text>
</comment>
<dbReference type="InterPro" id="IPR025665">
    <property type="entry name" value="Beta-barrel_OMP_2"/>
</dbReference>
<dbReference type="Pfam" id="PF13568">
    <property type="entry name" value="OMP_b-brl_2"/>
    <property type="match status" value="1"/>
</dbReference>